<dbReference type="EMBL" id="CP073249">
    <property type="protein sequence ID" value="QUF03782.1"/>
    <property type="molecule type" value="Genomic_DNA"/>
</dbReference>
<dbReference type="InterPro" id="IPR004276">
    <property type="entry name" value="GlycoTrans_28_N"/>
</dbReference>
<dbReference type="Proteomes" id="UP000677152">
    <property type="component" value="Chromosome"/>
</dbReference>
<evidence type="ECO:0000256" key="1">
    <source>
        <dbReference type="ARBA" id="ARBA00004660"/>
    </source>
</evidence>
<dbReference type="InterPro" id="IPR010610">
    <property type="entry name" value="EryCIII-like_C"/>
</dbReference>
<gene>
    <name evidence="5" type="ORF">KCV87_31180</name>
</gene>
<dbReference type="FunFam" id="3.40.50.2000:FF:000009">
    <property type="entry name" value="Sterol 3-beta-glucosyltransferase UGT80A2"/>
    <property type="match status" value="1"/>
</dbReference>
<evidence type="ECO:0000313" key="6">
    <source>
        <dbReference type="Proteomes" id="UP000677152"/>
    </source>
</evidence>
<protein>
    <submittedName>
        <fullName evidence="5">Glycosyltransferase family 1 protein</fullName>
    </submittedName>
</protein>
<name>A0AA45R3E8_9PSEU</name>
<dbReference type="GO" id="GO:0033072">
    <property type="term" value="P:vancomycin biosynthetic process"/>
    <property type="evidence" value="ECO:0007669"/>
    <property type="project" value="UniProtKB-ARBA"/>
</dbReference>
<organism evidence="5 6">
    <name type="scientific">Actinosynnema pretiosum subsp. pretiosum</name>
    <dbReference type="NCBI Taxonomy" id="103721"/>
    <lineage>
        <taxon>Bacteria</taxon>
        <taxon>Bacillati</taxon>
        <taxon>Actinomycetota</taxon>
        <taxon>Actinomycetes</taxon>
        <taxon>Pseudonocardiales</taxon>
        <taxon>Pseudonocardiaceae</taxon>
        <taxon>Actinosynnema</taxon>
    </lineage>
</organism>
<keyword evidence="2" id="KW-0045">Antibiotic biosynthesis</keyword>
<dbReference type="Pfam" id="PF03033">
    <property type="entry name" value="Glyco_transf_28"/>
    <property type="match status" value="1"/>
</dbReference>
<dbReference type="PANTHER" id="PTHR48050">
    <property type="entry name" value="STEROL 3-BETA-GLUCOSYLTRANSFERASE"/>
    <property type="match status" value="1"/>
</dbReference>
<dbReference type="CDD" id="cd03784">
    <property type="entry name" value="GT1_Gtf-like"/>
    <property type="match status" value="1"/>
</dbReference>
<evidence type="ECO:0000313" key="5">
    <source>
        <dbReference type="EMBL" id="QUF03782.1"/>
    </source>
</evidence>
<dbReference type="GO" id="GO:0008194">
    <property type="term" value="F:UDP-glycosyltransferase activity"/>
    <property type="evidence" value="ECO:0007669"/>
    <property type="project" value="InterPro"/>
</dbReference>
<dbReference type="InterPro" id="IPR050426">
    <property type="entry name" value="Glycosyltransferase_28"/>
</dbReference>
<feature type="domain" description="Erythromycin biosynthesis protein CIII-like C-terminal" evidence="4">
    <location>
        <begin position="304"/>
        <end position="410"/>
    </location>
</feature>
<dbReference type="InterPro" id="IPR002213">
    <property type="entry name" value="UDP_glucos_trans"/>
</dbReference>
<dbReference type="PANTHER" id="PTHR48050:SF13">
    <property type="entry name" value="STEROL 3-BETA-GLUCOSYLTRANSFERASE UGT80A2"/>
    <property type="match status" value="1"/>
</dbReference>
<comment type="pathway">
    <text evidence="1">Antibiotic biosynthesis; vancomycin biosynthesis.</text>
</comment>
<accession>A0AA45R3E8</accession>
<proteinExistence type="predicted"/>
<dbReference type="GO" id="GO:0005975">
    <property type="term" value="P:carbohydrate metabolic process"/>
    <property type="evidence" value="ECO:0007669"/>
    <property type="project" value="InterPro"/>
</dbReference>
<evidence type="ECO:0000259" key="4">
    <source>
        <dbReference type="Pfam" id="PF06722"/>
    </source>
</evidence>
<reference evidence="5" key="1">
    <citation type="submission" date="2021-04" db="EMBL/GenBank/DDBJ databases">
        <title>Genomic sequence of Actinosynnema pretiosum subsp. pretiosum ATCC 31280 (C-14919).</title>
        <authorList>
            <person name="Bai L."/>
            <person name="Wang X."/>
            <person name="Xiao Y."/>
        </authorList>
    </citation>
    <scope>NUCLEOTIDE SEQUENCE</scope>
    <source>
        <strain evidence="5">ATCC 31280</strain>
    </source>
</reference>
<feature type="domain" description="Glycosyltransferase family 28 N-terminal" evidence="3">
    <location>
        <begin position="3"/>
        <end position="52"/>
    </location>
</feature>
<dbReference type="Gene3D" id="3.40.50.2000">
    <property type="entry name" value="Glycogen Phosphorylase B"/>
    <property type="match status" value="2"/>
</dbReference>
<sequence>MRILIYTYGTRGDVQPYVALAVALNARGHHCVLSAPARFAGLAAAHGVEFAGRDDELIRFYLEDPEVQYSLAHQGSAEPGFRARGRRASTALRRTLVARLPHILRDTAAAAEGGADLVVAGHYQWELGQHIAEHLKAPLVMTSLWPTCLPSRRHPSEVVPFGGSLPPLLNRLSYLPLRWFQVGGAEVDRWRADLGLPKRRGRHDRSRTATGEPVPFVHGISPLVVPPAPDWPANAHTSGFWRLPPAPDWSPPPSLADFLDRDPKPVFIGFGSIVSRDPEDTARVIREAVSRAGVRAVVRLEANIDADALGPDVLPAGEAPYDWLFPRVAAIVHGGGVGTVNDALASGVPQVPVPHTSEQEVWCRIAHRLGVATEPFRQRDLDVDRLATALRAATGDEGLARAARSVGERVRAEDGAGTAAALVERYGLDRAATR</sequence>
<evidence type="ECO:0000256" key="2">
    <source>
        <dbReference type="ARBA" id="ARBA00023194"/>
    </source>
</evidence>
<dbReference type="GO" id="GO:0016758">
    <property type="term" value="F:hexosyltransferase activity"/>
    <property type="evidence" value="ECO:0007669"/>
    <property type="project" value="InterPro"/>
</dbReference>
<dbReference type="SUPFAM" id="SSF53756">
    <property type="entry name" value="UDP-Glycosyltransferase/glycogen phosphorylase"/>
    <property type="match status" value="1"/>
</dbReference>
<dbReference type="AlphaFoldDB" id="A0AA45R3E8"/>
<dbReference type="Pfam" id="PF06722">
    <property type="entry name" value="EryCIII-like_C"/>
    <property type="match status" value="1"/>
</dbReference>
<evidence type="ECO:0000259" key="3">
    <source>
        <dbReference type="Pfam" id="PF03033"/>
    </source>
</evidence>